<keyword evidence="2" id="KW-1185">Reference proteome</keyword>
<dbReference type="KEGG" id="smia:P344_00935"/>
<protein>
    <recommendedName>
        <fullName evidence="3">Sodium/calcium exchanger membrane region domain-containing protein</fullName>
    </recommendedName>
</protein>
<dbReference type="Proteomes" id="UP000019260">
    <property type="component" value="Chromosome"/>
</dbReference>
<name>W6ALI4_9MOLU</name>
<evidence type="ECO:0008006" key="3">
    <source>
        <dbReference type="Google" id="ProtNLM"/>
    </source>
</evidence>
<evidence type="ECO:0000313" key="1">
    <source>
        <dbReference type="EMBL" id="AHI57560.1"/>
    </source>
</evidence>
<dbReference type="HOGENOM" id="CLU_3066362_0_0_14"/>
<organism evidence="1 2">
    <name type="scientific">Spiroplasma mirum ATCC 29335</name>
    <dbReference type="NCBI Taxonomy" id="838561"/>
    <lineage>
        <taxon>Bacteria</taxon>
        <taxon>Bacillati</taxon>
        <taxon>Mycoplasmatota</taxon>
        <taxon>Mollicutes</taxon>
        <taxon>Entomoplasmatales</taxon>
        <taxon>Spiroplasmataceae</taxon>
        <taxon>Spiroplasma</taxon>
    </lineage>
</organism>
<sequence length="53" mass="5476">MAEGIILSFISASRELTAALVSGIIGHPELSVSDVIGSNSVVTFCLVLANIIF</sequence>
<dbReference type="EMBL" id="CP006720">
    <property type="protein sequence ID" value="AHI57560.1"/>
    <property type="molecule type" value="Genomic_DNA"/>
</dbReference>
<gene>
    <name evidence="1" type="ORF">P344_00935</name>
</gene>
<dbReference type="RefSeq" id="WP_156028496.1">
    <property type="nucleotide sequence ID" value="NZ_CP002082.1"/>
</dbReference>
<accession>W6ALI4</accession>
<dbReference type="AlphaFoldDB" id="W6ALI4"/>
<evidence type="ECO:0000313" key="2">
    <source>
        <dbReference type="Proteomes" id="UP000019260"/>
    </source>
</evidence>
<reference evidence="1 2" key="1">
    <citation type="submission" date="2013-09" db="EMBL/GenBank/DDBJ databases">
        <title>Complete genome sequence of Spiroplasma mirum suckling mouse cataract agent.</title>
        <authorList>
            <person name="Landry C.A."/>
            <person name="Bastian F.O."/>
            <person name="Thune R.L."/>
        </authorList>
    </citation>
    <scope>NUCLEOTIDE SEQUENCE [LARGE SCALE GENOMIC DNA]</scope>
    <source>
        <strain evidence="1 2">SMCA</strain>
    </source>
</reference>
<dbReference type="PATRIC" id="fig|838561.3.peg.180"/>
<proteinExistence type="predicted"/>